<sequence>MATNEIAEVELNLRGFLEPNTEVVQRATNNMNRILKKPSASLILIHFIQSSPYREIKHLAAVLLRKKLVVHWTKLSSKDRDTIKPMFIDLFLKETDGLLKKSIAEVMIIIARVELPLGEWKTFTPFLFGLSESQNPLDREFQMYTIETLLQNDRITIAKNATKLVNALNLGLGDQVAKVRSAALRAVGSAMIALSGETDTIRQLIQLIPRMLQVLKSSIENEMEDDVITSFEVFDDLAESQSPAVFQQLPAVVQFSIEVAANVNIDSSIRTSALEFLRTMIEFEGNSDDLDDNYLYQTAGIALRYCGESFSARYIFHPLVPVLKEFAQSNDMTKQVALPLIIQQLSYGCAEDMRDNIELIAQLILHSLGQQDKIVRQNACVAVARLSENIHPEFYRYSNQIFPLVFKSLDDPDDAFILRCCYALENFIVNLEREQIVPIIDSVMSKMGTLLQRNNIQVKEFALSAICAVALASESDFAPYFDSVLSTIRDLLITKEPNLLSLRANAFECVGSMAKAVPKEKFRPLIPDLMAAAHDGVETLHNSEVNEYTFEFYGKLVEHFGEEMQAYIQPIIKQLMDSAISDDGVQRTKHSEDQISGIDNDEESGDEEDDDNVSLSVRTSFLDEKCAAIHTIGVIAQSVPKLFIPYTEAVIVNIEALASYFHEDVRFETMIAIQSLIQAVNEVFPPATKWVKGDFGAPVSEQLKTLLQFSFQVFAQVLSYDTSKSVVSRTFGCIADIIALIGPGAIAPYLEAVGGAVLQVVMGNLYCQTATSGDTHDDSDEEDEEDDRQEDDLNEDDDDDPDYQLLHYASECMIEIATVSGPKFKTFLENSLPHLFKLTKASTHHSIRACVIGTVAEIIKVMETDCSNIMDKLFQVGISGLKDDSSQVKRVSCFLLGILAIRCVSAKKEHAIAVLEGVFPILNSDEYEPVVIDNAIGCVCRLVQAQSHSLPVADILKNLFTKLPIKSDLEEIEAVFNTINLLYSTQYNIISPYTPMILQMFQFDLQHKKLDEAVATKIKTLCTTLTQNK</sequence>
<dbReference type="Pfam" id="PF25780">
    <property type="entry name" value="TPR_IPO5"/>
    <property type="match status" value="1"/>
</dbReference>
<dbReference type="GeneID" id="31357929"/>
<dbReference type="Pfam" id="PF03810">
    <property type="entry name" value="IBN_N"/>
    <property type="match status" value="1"/>
</dbReference>
<comment type="subcellular location">
    <subcellularLocation>
        <location evidence="2">Cytoplasm</location>
    </subcellularLocation>
    <subcellularLocation>
        <location evidence="1">Nucleus</location>
    </subcellularLocation>
</comment>
<reference evidence="10 11" key="1">
    <citation type="journal article" date="2011" name="Genome Res.">
        <title>Phylogeny-wide analysis of social amoeba genomes highlights ancient origins for complex intercellular communication.</title>
        <authorList>
            <person name="Heidel A.J."/>
            <person name="Lawal H.M."/>
            <person name="Felder M."/>
            <person name="Schilde C."/>
            <person name="Helps N.R."/>
            <person name="Tunggal B."/>
            <person name="Rivero F."/>
            <person name="John U."/>
            <person name="Schleicher M."/>
            <person name="Eichinger L."/>
            <person name="Platzer M."/>
            <person name="Noegel A.A."/>
            <person name="Schaap P."/>
            <person name="Gloeckner G."/>
        </authorList>
    </citation>
    <scope>NUCLEOTIDE SEQUENCE [LARGE SCALE GENOMIC DNA]</scope>
    <source>
        <strain evidence="11">ATCC 26659 / Pp 5 / PN500</strain>
    </source>
</reference>
<dbReference type="GO" id="GO:0005737">
    <property type="term" value="C:cytoplasm"/>
    <property type="evidence" value="ECO:0007669"/>
    <property type="project" value="UniProtKB-SubCell"/>
</dbReference>
<keyword evidence="5" id="KW-0677">Repeat</keyword>
<evidence type="ECO:0000256" key="1">
    <source>
        <dbReference type="ARBA" id="ARBA00004123"/>
    </source>
</evidence>
<evidence type="ECO:0000256" key="2">
    <source>
        <dbReference type="ARBA" id="ARBA00004496"/>
    </source>
</evidence>
<keyword evidence="11" id="KW-1185">Reference proteome</keyword>
<dbReference type="STRING" id="670386.D3AZM2"/>
<keyword evidence="3" id="KW-0813">Transport</keyword>
<dbReference type="InterPro" id="IPR040122">
    <property type="entry name" value="Importin_beta"/>
</dbReference>
<feature type="compositionally biased region" description="Acidic residues" evidence="8">
    <location>
        <begin position="599"/>
        <end position="612"/>
    </location>
</feature>
<keyword evidence="6" id="KW-0653">Protein transport</keyword>
<evidence type="ECO:0000259" key="9">
    <source>
        <dbReference type="PROSITE" id="PS50166"/>
    </source>
</evidence>
<dbReference type="GO" id="GO:0006606">
    <property type="term" value="P:protein import into nucleus"/>
    <property type="evidence" value="ECO:0007669"/>
    <property type="project" value="InterPro"/>
</dbReference>
<organism evidence="10 11">
    <name type="scientific">Heterostelium pallidum (strain ATCC 26659 / Pp 5 / PN500)</name>
    <name type="common">Cellular slime mold</name>
    <name type="synonym">Polysphondylium pallidum</name>
    <dbReference type="NCBI Taxonomy" id="670386"/>
    <lineage>
        <taxon>Eukaryota</taxon>
        <taxon>Amoebozoa</taxon>
        <taxon>Evosea</taxon>
        <taxon>Eumycetozoa</taxon>
        <taxon>Dictyostelia</taxon>
        <taxon>Acytosteliales</taxon>
        <taxon>Acytosteliaceae</taxon>
        <taxon>Heterostelium</taxon>
    </lineage>
</organism>
<proteinExistence type="predicted"/>
<evidence type="ECO:0000313" key="10">
    <source>
        <dbReference type="EMBL" id="EFA85401.1"/>
    </source>
</evidence>
<dbReference type="InParanoid" id="D3AZM2"/>
<evidence type="ECO:0000256" key="6">
    <source>
        <dbReference type="ARBA" id="ARBA00022927"/>
    </source>
</evidence>
<dbReference type="InterPro" id="IPR011989">
    <property type="entry name" value="ARM-like"/>
</dbReference>
<feature type="region of interest" description="Disordered" evidence="8">
    <location>
        <begin position="771"/>
        <end position="800"/>
    </location>
</feature>
<dbReference type="AlphaFoldDB" id="D3AZM2"/>
<dbReference type="PANTHER" id="PTHR10527">
    <property type="entry name" value="IMPORTIN BETA"/>
    <property type="match status" value="1"/>
</dbReference>
<feature type="region of interest" description="Disordered" evidence="8">
    <location>
        <begin position="586"/>
        <end position="612"/>
    </location>
</feature>
<comment type="caution">
    <text evidence="10">The sequence shown here is derived from an EMBL/GenBank/DDBJ whole genome shotgun (WGS) entry which is preliminary data.</text>
</comment>
<dbReference type="InterPro" id="IPR057672">
    <property type="entry name" value="TPR_IPO4/5"/>
</dbReference>
<dbReference type="Gene3D" id="1.25.10.10">
    <property type="entry name" value="Leucine-rich Repeat Variant"/>
    <property type="match status" value="2"/>
</dbReference>
<evidence type="ECO:0000256" key="5">
    <source>
        <dbReference type="ARBA" id="ARBA00022737"/>
    </source>
</evidence>
<dbReference type="GO" id="GO:0031267">
    <property type="term" value="F:small GTPase binding"/>
    <property type="evidence" value="ECO:0007669"/>
    <property type="project" value="InterPro"/>
</dbReference>
<dbReference type="PROSITE" id="PS50166">
    <property type="entry name" value="IMPORTIN_B_NT"/>
    <property type="match status" value="1"/>
</dbReference>
<dbReference type="EMBL" id="ADBJ01000008">
    <property type="protein sequence ID" value="EFA85401.1"/>
    <property type="molecule type" value="Genomic_DNA"/>
</dbReference>
<dbReference type="InterPro" id="IPR016024">
    <property type="entry name" value="ARM-type_fold"/>
</dbReference>
<evidence type="ECO:0000256" key="7">
    <source>
        <dbReference type="ARBA" id="ARBA00023242"/>
    </source>
</evidence>
<protein>
    <submittedName>
        <fullName evidence="10">Importin 4</fullName>
    </submittedName>
</protein>
<gene>
    <name evidence="10" type="primary">ipo4</name>
    <name evidence="10" type="ORF">PPL_02404</name>
</gene>
<keyword evidence="4" id="KW-0963">Cytoplasm</keyword>
<dbReference type="SUPFAM" id="SSF48371">
    <property type="entry name" value="ARM repeat"/>
    <property type="match status" value="2"/>
</dbReference>
<dbReference type="RefSeq" id="XP_020437510.1">
    <property type="nucleotide sequence ID" value="XM_020573393.1"/>
</dbReference>
<feature type="compositionally biased region" description="Acidic residues" evidence="8">
    <location>
        <begin position="777"/>
        <end position="800"/>
    </location>
</feature>
<dbReference type="OMA" id="ANACGCV"/>
<evidence type="ECO:0000256" key="8">
    <source>
        <dbReference type="SAM" id="MobiDB-lite"/>
    </source>
</evidence>
<keyword evidence="7" id="KW-0539">Nucleus</keyword>
<name>D3AZM2_HETP5</name>
<dbReference type="InterPro" id="IPR001494">
    <property type="entry name" value="Importin-beta_N"/>
</dbReference>
<dbReference type="Proteomes" id="UP000001396">
    <property type="component" value="Unassembled WGS sequence"/>
</dbReference>
<feature type="domain" description="Importin N-terminal" evidence="9">
    <location>
        <begin position="27"/>
        <end position="93"/>
    </location>
</feature>
<dbReference type="FunCoup" id="D3AZM2">
    <property type="interactions" value="838"/>
</dbReference>
<evidence type="ECO:0000313" key="11">
    <source>
        <dbReference type="Proteomes" id="UP000001396"/>
    </source>
</evidence>
<accession>D3AZM2</accession>
<evidence type="ECO:0000256" key="4">
    <source>
        <dbReference type="ARBA" id="ARBA00022490"/>
    </source>
</evidence>
<evidence type="ECO:0000256" key="3">
    <source>
        <dbReference type="ARBA" id="ARBA00022448"/>
    </source>
</evidence>